<organism evidence="3 4">
    <name type="scientific">Nocardioides yefusunii</name>
    <dbReference type="NCBI Taxonomy" id="2500546"/>
    <lineage>
        <taxon>Bacteria</taxon>
        <taxon>Bacillati</taxon>
        <taxon>Actinomycetota</taxon>
        <taxon>Actinomycetes</taxon>
        <taxon>Propionibacteriales</taxon>
        <taxon>Nocardioidaceae</taxon>
        <taxon>Nocardioides</taxon>
    </lineage>
</organism>
<feature type="compositionally biased region" description="Low complexity" evidence="1">
    <location>
        <begin position="74"/>
        <end position="87"/>
    </location>
</feature>
<feature type="transmembrane region" description="Helical" evidence="2">
    <location>
        <begin position="6"/>
        <end position="24"/>
    </location>
</feature>
<accession>A0ABW1R0V5</accession>
<keyword evidence="4" id="KW-1185">Reference proteome</keyword>
<reference evidence="4" key="1">
    <citation type="journal article" date="2019" name="Int. J. Syst. Evol. Microbiol.">
        <title>The Global Catalogue of Microorganisms (GCM) 10K type strain sequencing project: providing services to taxonomists for standard genome sequencing and annotation.</title>
        <authorList>
            <consortium name="The Broad Institute Genomics Platform"/>
            <consortium name="The Broad Institute Genome Sequencing Center for Infectious Disease"/>
            <person name="Wu L."/>
            <person name="Ma J."/>
        </authorList>
    </citation>
    <scope>NUCLEOTIDE SEQUENCE [LARGE SCALE GENOMIC DNA]</scope>
    <source>
        <strain evidence="4">DFY28</strain>
    </source>
</reference>
<evidence type="ECO:0000256" key="1">
    <source>
        <dbReference type="SAM" id="MobiDB-lite"/>
    </source>
</evidence>
<feature type="region of interest" description="Disordered" evidence="1">
    <location>
        <begin position="45"/>
        <end position="106"/>
    </location>
</feature>
<keyword evidence="2" id="KW-1133">Transmembrane helix</keyword>
<comment type="caution">
    <text evidence="3">The sequence shown here is derived from an EMBL/GenBank/DDBJ whole genome shotgun (WGS) entry which is preliminary data.</text>
</comment>
<evidence type="ECO:0000256" key="2">
    <source>
        <dbReference type="SAM" id="Phobius"/>
    </source>
</evidence>
<dbReference type="Proteomes" id="UP001596098">
    <property type="component" value="Unassembled WGS sequence"/>
</dbReference>
<keyword evidence="2" id="KW-0472">Membrane</keyword>
<keyword evidence="2" id="KW-0812">Transmembrane</keyword>
<protein>
    <submittedName>
        <fullName evidence="3">Uncharacterized protein</fullName>
    </submittedName>
</protein>
<dbReference type="EMBL" id="JBHSQI010000006">
    <property type="protein sequence ID" value="MFC6154514.1"/>
    <property type="molecule type" value="Genomic_DNA"/>
</dbReference>
<sequence length="106" mass="11581">MDILWWLAPAGVTTLLAIVWVTWVGRDGHGVQDRDESVARLARALEHEHPVRQGAPKPSPAEQRPRDRSTGIAVRPLRQPPRQTLRQVPPPDAPVTPGSDAPGPQA</sequence>
<evidence type="ECO:0000313" key="4">
    <source>
        <dbReference type="Proteomes" id="UP001596098"/>
    </source>
</evidence>
<proteinExistence type="predicted"/>
<name>A0ABW1R0V5_9ACTN</name>
<dbReference type="RefSeq" id="WP_206611392.1">
    <property type="nucleotide sequence ID" value="NZ_CP034929.1"/>
</dbReference>
<evidence type="ECO:0000313" key="3">
    <source>
        <dbReference type="EMBL" id="MFC6154514.1"/>
    </source>
</evidence>
<gene>
    <name evidence="3" type="ORF">ACFPWU_12665</name>
</gene>